<dbReference type="Proteomes" id="UP000609879">
    <property type="component" value="Unassembled WGS sequence"/>
</dbReference>
<dbReference type="PANTHER" id="PTHR11786">
    <property type="entry name" value="N-HYDROXYARYLAMINE O-ACETYLTRANSFERASE"/>
    <property type="match status" value="1"/>
</dbReference>
<dbReference type="Pfam" id="PF00797">
    <property type="entry name" value="Acetyltransf_2"/>
    <property type="match status" value="1"/>
</dbReference>
<organism evidence="2 3">
    <name type="scientific">Paractinoplanes deccanensis</name>
    <dbReference type="NCBI Taxonomy" id="113561"/>
    <lineage>
        <taxon>Bacteria</taxon>
        <taxon>Bacillati</taxon>
        <taxon>Actinomycetota</taxon>
        <taxon>Actinomycetes</taxon>
        <taxon>Micromonosporales</taxon>
        <taxon>Micromonosporaceae</taxon>
        <taxon>Paractinoplanes</taxon>
    </lineage>
</organism>
<name>A0ABQ3Y3L5_9ACTN</name>
<proteinExistence type="inferred from homology"/>
<comment type="caution">
    <text evidence="2">The sequence shown here is derived from an EMBL/GenBank/DDBJ whole genome shotgun (WGS) entry which is preliminary data.</text>
</comment>
<dbReference type="InterPro" id="IPR001447">
    <property type="entry name" value="Arylamine_N-AcTrfase"/>
</dbReference>
<reference evidence="2 3" key="1">
    <citation type="submission" date="2021-01" db="EMBL/GenBank/DDBJ databases">
        <title>Whole genome shotgun sequence of Actinoplanes deccanensis NBRC 13994.</title>
        <authorList>
            <person name="Komaki H."/>
            <person name="Tamura T."/>
        </authorList>
    </citation>
    <scope>NUCLEOTIDE SEQUENCE [LARGE SCALE GENOMIC DNA]</scope>
    <source>
        <strain evidence="2 3">NBRC 13994</strain>
    </source>
</reference>
<sequence>MATSIDVNGYLRRLGVDGRPRRAPSVEELRLLHRAHAERVPYECLEIWLGRPTTVEPAESVGRILRGRGGYCYHLNGAFSELLRALGYQVTRHVGGVQSTADKPAEASANHLVLTVSGLPSAEAPDGRWLVDLGMGDGLHEPLPLVAGTYHQGPFVYGLRPSEAEPGGWRFDHDPRGSFLGMDFRPEAADMPAFAEKHEYLSTSPDSGFVRTAAVARRDAGGADVLRGLTLNRVGATSTRTVLDDRGDYFGVLADLFGMPLADVTAAERDNLWARLVEAHERWLESVPR</sequence>
<dbReference type="Gene3D" id="2.40.128.150">
    <property type="entry name" value="Cysteine proteinases"/>
    <property type="match status" value="1"/>
</dbReference>
<keyword evidence="3" id="KW-1185">Reference proteome</keyword>
<dbReference type="SUPFAM" id="SSF54001">
    <property type="entry name" value="Cysteine proteinases"/>
    <property type="match status" value="1"/>
</dbReference>
<accession>A0ABQ3Y3L5</accession>
<dbReference type="RefSeq" id="WP_203763187.1">
    <property type="nucleotide sequence ID" value="NZ_BAAABO010000012.1"/>
</dbReference>
<dbReference type="EMBL" id="BOMI01000063">
    <property type="protein sequence ID" value="GID74584.1"/>
    <property type="molecule type" value="Genomic_DNA"/>
</dbReference>
<protein>
    <submittedName>
        <fullName evidence="2">Arylamine N-acetyltransferase</fullName>
    </submittedName>
</protein>
<gene>
    <name evidence="2" type="primary">nat</name>
    <name evidence="2" type="ORF">Ade02nite_32250</name>
</gene>
<dbReference type="InterPro" id="IPR038765">
    <property type="entry name" value="Papain-like_cys_pep_sf"/>
</dbReference>
<comment type="similarity">
    <text evidence="1">Belongs to the arylamine N-acetyltransferase family.</text>
</comment>
<evidence type="ECO:0000256" key="1">
    <source>
        <dbReference type="ARBA" id="ARBA00006547"/>
    </source>
</evidence>
<evidence type="ECO:0000313" key="2">
    <source>
        <dbReference type="EMBL" id="GID74584.1"/>
    </source>
</evidence>
<dbReference type="PANTHER" id="PTHR11786:SF0">
    <property type="entry name" value="ARYLAMINE N-ACETYLTRANSFERASE 4-RELATED"/>
    <property type="match status" value="1"/>
</dbReference>
<evidence type="ECO:0000313" key="3">
    <source>
        <dbReference type="Proteomes" id="UP000609879"/>
    </source>
</evidence>
<dbReference type="Gene3D" id="3.30.2140.10">
    <property type="entry name" value="Arylamine N-acetyltransferase"/>
    <property type="match status" value="1"/>
</dbReference>